<dbReference type="OrthoDB" id="10493902at2759"/>
<dbReference type="InterPro" id="IPR036259">
    <property type="entry name" value="MFS_trans_sf"/>
</dbReference>
<dbReference type="Gene3D" id="1.20.1250.20">
    <property type="entry name" value="MFS general substrate transporter like domains"/>
    <property type="match status" value="1"/>
</dbReference>
<dbReference type="InterPro" id="IPR050327">
    <property type="entry name" value="Proton-linked_MCT"/>
</dbReference>
<gene>
    <name evidence="2" type="ORF">HOLleu_38255</name>
</gene>
<evidence type="ECO:0000313" key="3">
    <source>
        <dbReference type="Proteomes" id="UP001152320"/>
    </source>
</evidence>
<dbReference type="InterPro" id="IPR011701">
    <property type="entry name" value="MFS"/>
</dbReference>
<feature type="transmembrane region" description="Helical" evidence="1">
    <location>
        <begin position="122"/>
        <end position="144"/>
    </location>
</feature>
<dbReference type="EMBL" id="JAIZAY010000020">
    <property type="protein sequence ID" value="KAJ8023154.1"/>
    <property type="molecule type" value="Genomic_DNA"/>
</dbReference>
<accession>A0A9Q0YJ39</accession>
<reference evidence="2" key="1">
    <citation type="submission" date="2021-10" db="EMBL/GenBank/DDBJ databases">
        <title>Tropical sea cucumber genome reveals ecological adaptation and Cuvierian tubules defense mechanism.</title>
        <authorList>
            <person name="Chen T."/>
        </authorList>
    </citation>
    <scope>NUCLEOTIDE SEQUENCE</scope>
    <source>
        <strain evidence="2">Nanhai2018</strain>
        <tissue evidence="2">Muscle</tissue>
    </source>
</reference>
<protein>
    <submittedName>
        <fullName evidence="2">Monocarboxylate transporter 2</fullName>
    </submittedName>
</protein>
<feature type="transmembrane region" description="Helical" evidence="1">
    <location>
        <begin position="86"/>
        <end position="110"/>
    </location>
</feature>
<feature type="transmembrane region" description="Helical" evidence="1">
    <location>
        <begin position="12"/>
        <end position="35"/>
    </location>
</feature>
<dbReference type="PANTHER" id="PTHR11360">
    <property type="entry name" value="MONOCARBOXYLATE TRANSPORTER"/>
    <property type="match status" value="1"/>
</dbReference>
<keyword evidence="1" id="KW-0812">Transmembrane</keyword>
<evidence type="ECO:0000313" key="2">
    <source>
        <dbReference type="EMBL" id="KAJ8023154.1"/>
    </source>
</evidence>
<dbReference type="PANTHER" id="PTHR11360:SF303">
    <property type="entry name" value="MAJOR FACILITATOR SUPERFAMILY (MFS) PROFILE DOMAIN-CONTAINING PROTEIN"/>
    <property type="match status" value="1"/>
</dbReference>
<dbReference type="Proteomes" id="UP001152320">
    <property type="component" value="Chromosome 20"/>
</dbReference>
<feature type="transmembrane region" description="Helical" evidence="1">
    <location>
        <begin position="175"/>
        <end position="199"/>
    </location>
</feature>
<keyword evidence="1" id="KW-0472">Membrane</keyword>
<organism evidence="2 3">
    <name type="scientific">Holothuria leucospilota</name>
    <name type="common">Black long sea cucumber</name>
    <name type="synonym">Mertensiothuria leucospilota</name>
    <dbReference type="NCBI Taxonomy" id="206669"/>
    <lineage>
        <taxon>Eukaryota</taxon>
        <taxon>Metazoa</taxon>
        <taxon>Echinodermata</taxon>
        <taxon>Eleutherozoa</taxon>
        <taxon>Echinozoa</taxon>
        <taxon>Holothuroidea</taxon>
        <taxon>Aspidochirotacea</taxon>
        <taxon>Aspidochirotida</taxon>
        <taxon>Holothuriidae</taxon>
        <taxon>Holothuria</taxon>
    </lineage>
</organism>
<dbReference type="AlphaFoldDB" id="A0A9Q0YJ39"/>
<dbReference type="SUPFAM" id="SSF103473">
    <property type="entry name" value="MFS general substrate transporter"/>
    <property type="match status" value="1"/>
</dbReference>
<comment type="caution">
    <text evidence="2">The sequence shown here is derived from an EMBL/GenBank/DDBJ whole genome shotgun (WGS) entry which is preliminary data.</text>
</comment>
<keyword evidence="1" id="KW-1133">Transmembrane helix</keyword>
<evidence type="ECO:0000256" key="1">
    <source>
        <dbReference type="SAM" id="Phobius"/>
    </source>
</evidence>
<sequence>MPPIIELLRNSLGFSGSYLVLGAILWNAIICGMLLKETETGVTNERNFKENRNIDKREEESFGENGKTPILLSFLDISPIRKHPNFVYFVILDTLLYHNFVVWAIFLVSFGKSVGLKPEEAVLLSTAGGVGGCIGKITVVATFYIDRMNALTSSLIPAIICNVGLLGYICSNDEYLLLMCSSLCGFSFAFTESALSGMVPRYVCRFHFRRGSTIFYVTDGIFTQLGCIIAGR</sequence>
<proteinExistence type="predicted"/>
<keyword evidence="3" id="KW-1185">Reference proteome</keyword>
<dbReference type="Pfam" id="PF07690">
    <property type="entry name" value="MFS_1"/>
    <property type="match status" value="1"/>
</dbReference>
<name>A0A9Q0YJ39_HOLLE</name>
<feature type="transmembrane region" description="Helical" evidence="1">
    <location>
        <begin position="151"/>
        <end position="169"/>
    </location>
</feature>
<dbReference type="GO" id="GO:0008028">
    <property type="term" value="F:monocarboxylic acid transmembrane transporter activity"/>
    <property type="evidence" value="ECO:0007669"/>
    <property type="project" value="TreeGrafter"/>
</dbReference>